<dbReference type="PANTHER" id="PTHR43669:SF3">
    <property type="entry name" value="ALCOHOL DEHYDROGENASE, PUTATIVE (AFU_ORTHOLOGUE AFUA_3G03445)-RELATED"/>
    <property type="match status" value="1"/>
</dbReference>
<dbReference type="HOGENOM" id="CLU_1144396_0_0_1"/>
<gene>
    <name evidence="3" type="ORF">GUITHDRAFT_110832</name>
</gene>
<dbReference type="Gene3D" id="3.40.50.720">
    <property type="entry name" value="NAD(P)-binding Rossmann-like Domain"/>
    <property type="match status" value="1"/>
</dbReference>
<dbReference type="InterPro" id="IPR036291">
    <property type="entry name" value="NAD(P)-bd_dom_sf"/>
</dbReference>
<dbReference type="Proteomes" id="UP000011087">
    <property type="component" value="Unassembled WGS sequence"/>
</dbReference>
<accession>L1J4T6</accession>
<dbReference type="AlphaFoldDB" id="L1J4T6"/>
<dbReference type="CDD" id="cd05233">
    <property type="entry name" value="SDR_c"/>
    <property type="match status" value="1"/>
</dbReference>
<evidence type="ECO:0000313" key="5">
    <source>
        <dbReference type="Proteomes" id="UP000011087"/>
    </source>
</evidence>
<evidence type="ECO:0000313" key="4">
    <source>
        <dbReference type="EnsemblProtists" id="EKX43105"/>
    </source>
</evidence>
<dbReference type="STRING" id="905079.L1J4T6"/>
<dbReference type="PANTHER" id="PTHR43669">
    <property type="entry name" value="5-KETO-D-GLUCONATE 5-REDUCTASE"/>
    <property type="match status" value="1"/>
</dbReference>
<dbReference type="GeneID" id="17299843"/>
<proteinExistence type="inferred from homology"/>
<reference evidence="3 5" key="1">
    <citation type="journal article" date="2012" name="Nature">
        <title>Algal genomes reveal evolutionary mosaicism and the fate of nucleomorphs.</title>
        <authorList>
            <consortium name="DOE Joint Genome Institute"/>
            <person name="Curtis B.A."/>
            <person name="Tanifuji G."/>
            <person name="Burki F."/>
            <person name="Gruber A."/>
            <person name="Irimia M."/>
            <person name="Maruyama S."/>
            <person name="Arias M.C."/>
            <person name="Ball S.G."/>
            <person name="Gile G.H."/>
            <person name="Hirakawa Y."/>
            <person name="Hopkins J.F."/>
            <person name="Kuo A."/>
            <person name="Rensing S.A."/>
            <person name="Schmutz J."/>
            <person name="Symeonidi A."/>
            <person name="Elias M."/>
            <person name="Eveleigh R.J."/>
            <person name="Herman E.K."/>
            <person name="Klute M.J."/>
            <person name="Nakayama T."/>
            <person name="Obornik M."/>
            <person name="Reyes-Prieto A."/>
            <person name="Armbrust E.V."/>
            <person name="Aves S.J."/>
            <person name="Beiko R.G."/>
            <person name="Coutinho P."/>
            <person name="Dacks J.B."/>
            <person name="Durnford D.G."/>
            <person name="Fast N.M."/>
            <person name="Green B.R."/>
            <person name="Grisdale C.J."/>
            <person name="Hempel F."/>
            <person name="Henrissat B."/>
            <person name="Hoppner M.P."/>
            <person name="Ishida K."/>
            <person name="Kim E."/>
            <person name="Koreny L."/>
            <person name="Kroth P.G."/>
            <person name="Liu Y."/>
            <person name="Malik S.B."/>
            <person name="Maier U.G."/>
            <person name="McRose D."/>
            <person name="Mock T."/>
            <person name="Neilson J.A."/>
            <person name="Onodera N.T."/>
            <person name="Poole A.M."/>
            <person name="Pritham E.J."/>
            <person name="Richards T.A."/>
            <person name="Rocap G."/>
            <person name="Roy S.W."/>
            <person name="Sarai C."/>
            <person name="Schaack S."/>
            <person name="Shirato S."/>
            <person name="Slamovits C.H."/>
            <person name="Spencer D.F."/>
            <person name="Suzuki S."/>
            <person name="Worden A.Z."/>
            <person name="Zauner S."/>
            <person name="Barry K."/>
            <person name="Bell C."/>
            <person name="Bharti A.K."/>
            <person name="Crow J.A."/>
            <person name="Grimwood J."/>
            <person name="Kramer R."/>
            <person name="Lindquist E."/>
            <person name="Lucas S."/>
            <person name="Salamov A."/>
            <person name="McFadden G.I."/>
            <person name="Lane C.E."/>
            <person name="Keeling P.J."/>
            <person name="Gray M.W."/>
            <person name="Grigoriev I.V."/>
            <person name="Archibald J.M."/>
        </authorList>
    </citation>
    <scope>NUCLEOTIDE SEQUENCE</scope>
    <source>
        <strain evidence="3 5">CCMP2712</strain>
    </source>
</reference>
<dbReference type="Pfam" id="PF00106">
    <property type="entry name" value="adh_short"/>
    <property type="match status" value="2"/>
</dbReference>
<evidence type="ECO:0000256" key="1">
    <source>
        <dbReference type="ARBA" id="ARBA00006484"/>
    </source>
</evidence>
<dbReference type="eggNOG" id="KOG0725">
    <property type="taxonomic scope" value="Eukaryota"/>
</dbReference>
<name>L1J4T6_GUITC</name>
<dbReference type="GO" id="GO:0016491">
    <property type="term" value="F:oxidoreductase activity"/>
    <property type="evidence" value="ECO:0007669"/>
    <property type="project" value="UniProtKB-KW"/>
</dbReference>
<dbReference type="PaxDb" id="55529-EKX43105"/>
<sequence length="243" mass="26034">MNALVTGGASGIGAALSLELARRGVAVTVVGRDPAKLNSLKEAAEKQSSLQAGRVTIVQEQTKLLLCCIHVLISLTQSDIATSQGRRQVVELLKGEASLSFLVNNAAVGTPDRLQDITLQDFEEAMAVNVTAPLFLSQQLLPLLEKAKGGGRILNVGSGIADRVQLGTGTYGITKKALHRLSLQMTEDLAGRNVHVAYVRLAAVDDRTRQSSHLADLLLEESNETFAKEVTVRRSEARRDGQD</sequence>
<dbReference type="RefSeq" id="XP_005830085.1">
    <property type="nucleotide sequence ID" value="XM_005830028.1"/>
</dbReference>
<dbReference type="KEGG" id="gtt:GUITHDRAFT_110832"/>
<comment type="similarity">
    <text evidence="1">Belongs to the short-chain dehydrogenases/reductases (SDR) family.</text>
</comment>
<dbReference type="EnsemblProtists" id="EKX43105">
    <property type="protein sequence ID" value="EKX43105"/>
    <property type="gene ID" value="GUITHDRAFT_110832"/>
</dbReference>
<dbReference type="SUPFAM" id="SSF51735">
    <property type="entry name" value="NAD(P)-binding Rossmann-fold domains"/>
    <property type="match status" value="1"/>
</dbReference>
<reference evidence="4" key="3">
    <citation type="submission" date="2016-03" db="UniProtKB">
        <authorList>
            <consortium name="EnsemblProtists"/>
        </authorList>
    </citation>
    <scope>IDENTIFICATION</scope>
</reference>
<organism evidence="3">
    <name type="scientific">Guillardia theta (strain CCMP2712)</name>
    <name type="common">Cryptophyte</name>
    <dbReference type="NCBI Taxonomy" id="905079"/>
    <lineage>
        <taxon>Eukaryota</taxon>
        <taxon>Cryptophyceae</taxon>
        <taxon>Pyrenomonadales</taxon>
        <taxon>Geminigeraceae</taxon>
        <taxon>Guillardia</taxon>
    </lineage>
</organism>
<protein>
    <submittedName>
        <fullName evidence="3 4">Uncharacterized protein</fullName>
    </submittedName>
</protein>
<keyword evidence="5" id="KW-1185">Reference proteome</keyword>
<keyword evidence="2" id="KW-0560">Oxidoreductase</keyword>
<dbReference type="PRINTS" id="PR00081">
    <property type="entry name" value="GDHRDH"/>
</dbReference>
<dbReference type="OrthoDB" id="1933717at2759"/>
<evidence type="ECO:0000313" key="3">
    <source>
        <dbReference type="EMBL" id="EKX43105.1"/>
    </source>
</evidence>
<dbReference type="InterPro" id="IPR002347">
    <property type="entry name" value="SDR_fam"/>
</dbReference>
<evidence type="ECO:0000256" key="2">
    <source>
        <dbReference type="ARBA" id="ARBA00023002"/>
    </source>
</evidence>
<reference evidence="5" key="2">
    <citation type="submission" date="2012-11" db="EMBL/GenBank/DDBJ databases">
        <authorList>
            <person name="Kuo A."/>
            <person name="Curtis B.A."/>
            <person name="Tanifuji G."/>
            <person name="Burki F."/>
            <person name="Gruber A."/>
            <person name="Irimia M."/>
            <person name="Maruyama S."/>
            <person name="Arias M.C."/>
            <person name="Ball S.G."/>
            <person name="Gile G.H."/>
            <person name="Hirakawa Y."/>
            <person name="Hopkins J.F."/>
            <person name="Rensing S.A."/>
            <person name="Schmutz J."/>
            <person name="Symeonidi A."/>
            <person name="Elias M."/>
            <person name="Eveleigh R.J."/>
            <person name="Herman E.K."/>
            <person name="Klute M.J."/>
            <person name="Nakayama T."/>
            <person name="Obornik M."/>
            <person name="Reyes-Prieto A."/>
            <person name="Armbrust E.V."/>
            <person name="Aves S.J."/>
            <person name="Beiko R.G."/>
            <person name="Coutinho P."/>
            <person name="Dacks J.B."/>
            <person name="Durnford D.G."/>
            <person name="Fast N.M."/>
            <person name="Green B.R."/>
            <person name="Grisdale C."/>
            <person name="Hempe F."/>
            <person name="Henrissat B."/>
            <person name="Hoppner M.P."/>
            <person name="Ishida K.-I."/>
            <person name="Kim E."/>
            <person name="Koreny L."/>
            <person name="Kroth P.G."/>
            <person name="Liu Y."/>
            <person name="Malik S.-B."/>
            <person name="Maier U.G."/>
            <person name="McRose D."/>
            <person name="Mock T."/>
            <person name="Neilson J.A."/>
            <person name="Onodera N.T."/>
            <person name="Poole A.M."/>
            <person name="Pritham E.J."/>
            <person name="Richards T.A."/>
            <person name="Rocap G."/>
            <person name="Roy S.W."/>
            <person name="Sarai C."/>
            <person name="Schaack S."/>
            <person name="Shirato S."/>
            <person name="Slamovits C.H."/>
            <person name="Spencer D.F."/>
            <person name="Suzuki S."/>
            <person name="Worden A.Z."/>
            <person name="Zauner S."/>
            <person name="Barry K."/>
            <person name="Bell C."/>
            <person name="Bharti A.K."/>
            <person name="Crow J.A."/>
            <person name="Grimwood J."/>
            <person name="Kramer R."/>
            <person name="Lindquist E."/>
            <person name="Lucas S."/>
            <person name="Salamov A."/>
            <person name="McFadden G.I."/>
            <person name="Lane C.E."/>
            <person name="Keeling P.J."/>
            <person name="Gray M.W."/>
            <person name="Grigoriev I.V."/>
            <person name="Archibald J.M."/>
        </authorList>
    </citation>
    <scope>NUCLEOTIDE SEQUENCE</scope>
    <source>
        <strain evidence="5">CCMP2712</strain>
    </source>
</reference>
<dbReference type="EMBL" id="JH993012">
    <property type="protein sequence ID" value="EKX43105.1"/>
    <property type="molecule type" value="Genomic_DNA"/>
</dbReference>
<dbReference type="OMA" id="PFEMYAI"/>